<sequence>MAGRRRRGAGPDPRGRRAAGAGPVRGGGPPPELLGRWGLRVQAGLGGRQNQHWQVEAGGQRAVLRRWHGLEAEVRYEQALLRQVSGLGWAVPTPLGEPVVLEGAWWSLHAWVPGEAPAREAARERGRWLAGVQMAFAALPTPPRPGWRPAHAVLTDPATDALLDRCEARRPQEVRLYRWHLHRARAALEGLDPARRPQQLIHGDFTAWNLRVQGGQLTGLLDFELARPDDPVAEFALAWRGVHDEVVAGFTEVRPLSEEDRALLTPLWWAHLLEGGCGHLRGGTRDDGWTARKLQVRSPLMGALAAPSPAVP</sequence>
<evidence type="ECO:0000313" key="3">
    <source>
        <dbReference type="EMBL" id="PTA68704.1"/>
    </source>
</evidence>
<comment type="caution">
    <text evidence="3">The sequence shown here is derived from an EMBL/GenBank/DDBJ whole genome shotgun (WGS) entry which is preliminary data.</text>
</comment>
<protein>
    <recommendedName>
        <fullName evidence="2">Aminoglycoside phosphotransferase domain-containing protein</fullName>
    </recommendedName>
</protein>
<proteinExistence type="predicted"/>
<keyword evidence="4" id="KW-1185">Reference proteome</keyword>
<evidence type="ECO:0000259" key="2">
    <source>
        <dbReference type="Pfam" id="PF01636"/>
    </source>
</evidence>
<dbReference type="EMBL" id="PYSV01000004">
    <property type="protein sequence ID" value="PTA68704.1"/>
    <property type="molecule type" value="Genomic_DNA"/>
</dbReference>
<evidence type="ECO:0000256" key="1">
    <source>
        <dbReference type="SAM" id="MobiDB-lite"/>
    </source>
</evidence>
<dbReference type="InterPro" id="IPR011009">
    <property type="entry name" value="Kinase-like_dom_sf"/>
</dbReference>
<reference evidence="3 4" key="1">
    <citation type="submission" date="2018-03" db="EMBL/GenBank/DDBJ databases">
        <title>Draft genome of Deinococcus sp. OD32.</title>
        <authorList>
            <person name="Wang X.-P."/>
            <person name="Du Z.-J."/>
        </authorList>
    </citation>
    <scope>NUCLEOTIDE SEQUENCE [LARGE SCALE GENOMIC DNA]</scope>
    <source>
        <strain evidence="3 4">OD32</strain>
    </source>
</reference>
<feature type="region of interest" description="Disordered" evidence="1">
    <location>
        <begin position="1"/>
        <end position="32"/>
    </location>
</feature>
<gene>
    <name evidence="3" type="ORF">C8263_05500</name>
</gene>
<dbReference type="InterPro" id="IPR002575">
    <property type="entry name" value="Aminoglycoside_PTrfase"/>
</dbReference>
<evidence type="ECO:0000313" key="4">
    <source>
        <dbReference type="Proteomes" id="UP000240317"/>
    </source>
</evidence>
<organism evidence="3 4">
    <name type="scientific">Deinococcus arcticus</name>
    <dbReference type="NCBI Taxonomy" id="2136176"/>
    <lineage>
        <taxon>Bacteria</taxon>
        <taxon>Thermotogati</taxon>
        <taxon>Deinococcota</taxon>
        <taxon>Deinococci</taxon>
        <taxon>Deinococcales</taxon>
        <taxon>Deinococcaceae</taxon>
        <taxon>Deinococcus</taxon>
    </lineage>
</organism>
<dbReference type="Proteomes" id="UP000240317">
    <property type="component" value="Unassembled WGS sequence"/>
</dbReference>
<name>A0A2T3WA83_9DEIO</name>
<accession>A0A2T3WA83</accession>
<dbReference type="AlphaFoldDB" id="A0A2T3WA83"/>
<dbReference type="Gene3D" id="3.90.1200.10">
    <property type="match status" value="1"/>
</dbReference>
<dbReference type="Pfam" id="PF01636">
    <property type="entry name" value="APH"/>
    <property type="match status" value="1"/>
</dbReference>
<feature type="domain" description="Aminoglycoside phosphotransferase" evidence="2">
    <location>
        <begin position="45"/>
        <end position="245"/>
    </location>
</feature>
<dbReference type="SUPFAM" id="SSF56112">
    <property type="entry name" value="Protein kinase-like (PK-like)"/>
    <property type="match status" value="1"/>
</dbReference>